<dbReference type="Pfam" id="PF08868">
    <property type="entry name" value="YugN"/>
    <property type="match status" value="1"/>
</dbReference>
<dbReference type="PATRIC" id="fig|1196324.3.peg.2615"/>
<protein>
    <recommendedName>
        <fullName evidence="3">YugN-like family protein</fullName>
    </recommendedName>
</protein>
<dbReference type="InterPro" id="IPR036491">
    <property type="entry name" value="YugN-like_sf"/>
</dbReference>
<dbReference type="Proteomes" id="UP000004080">
    <property type="component" value="Unassembled WGS sequence"/>
</dbReference>
<comment type="caution">
    <text evidence="1">The sequence shown here is derived from an EMBL/GenBank/DDBJ whole genome shotgun (WGS) entry which is preliminary data.</text>
</comment>
<keyword evidence="2" id="KW-1185">Reference proteome</keyword>
<dbReference type="eggNOG" id="ENOG5032VJF">
    <property type="taxonomic scope" value="Bacteria"/>
</dbReference>
<sequence length="115" mass="13723">MQFEESRLNGKVLPFSMLEHIMHQHGIIRAGQWDYERITYDYKFEDMTNGDVYYLRIPCRVVEGEVERAHAKIEVLNPYLGKHYYPHGVEYNEEFPKNIVKHCKKLIDQIAAEIH</sequence>
<evidence type="ECO:0000313" key="1">
    <source>
        <dbReference type="EMBL" id="EIT84922.1"/>
    </source>
</evidence>
<name>I8AGV4_9BACL</name>
<gene>
    <name evidence="1" type="ORF">A374_12785</name>
</gene>
<evidence type="ECO:0008006" key="3">
    <source>
        <dbReference type="Google" id="ProtNLM"/>
    </source>
</evidence>
<proteinExistence type="predicted"/>
<reference evidence="1 2" key="1">
    <citation type="journal article" date="2012" name="J. Bacteriol.">
        <title>Genome of Bacillus macauensis ZFHKF-1, a Long-Chain-Forming Bacterium.</title>
        <authorList>
            <person name="Cai L."/>
            <person name="Zhang T."/>
        </authorList>
    </citation>
    <scope>NUCLEOTIDE SEQUENCE [LARGE SCALE GENOMIC DNA]</scope>
    <source>
        <strain evidence="1 2">ZFHKF-1</strain>
    </source>
</reference>
<evidence type="ECO:0000313" key="2">
    <source>
        <dbReference type="Proteomes" id="UP000004080"/>
    </source>
</evidence>
<dbReference type="Gene3D" id="3.30.310.100">
    <property type="entry name" value="YugN-like"/>
    <property type="match status" value="1"/>
</dbReference>
<accession>I8AGV4</accession>
<dbReference type="RefSeq" id="WP_007202635.1">
    <property type="nucleotide sequence ID" value="NZ_AKKV01000028.1"/>
</dbReference>
<dbReference type="SUPFAM" id="SSF160755">
    <property type="entry name" value="YugN-like"/>
    <property type="match status" value="1"/>
</dbReference>
<organism evidence="1 2">
    <name type="scientific">Fictibacillus macauensis ZFHKF-1</name>
    <dbReference type="NCBI Taxonomy" id="1196324"/>
    <lineage>
        <taxon>Bacteria</taxon>
        <taxon>Bacillati</taxon>
        <taxon>Bacillota</taxon>
        <taxon>Bacilli</taxon>
        <taxon>Bacillales</taxon>
        <taxon>Fictibacillaceae</taxon>
        <taxon>Fictibacillus</taxon>
    </lineage>
</organism>
<dbReference type="InterPro" id="IPR014967">
    <property type="entry name" value="Uncharacterised_YugN-like"/>
</dbReference>
<dbReference type="EMBL" id="AKKV01000028">
    <property type="protein sequence ID" value="EIT84922.1"/>
    <property type="molecule type" value="Genomic_DNA"/>
</dbReference>
<dbReference type="OrthoDB" id="2679642at2"/>
<dbReference type="AlphaFoldDB" id="I8AGV4"/>
<dbReference type="STRING" id="1196324.A374_12785"/>